<dbReference type="SUPFAM" id="SSF57256">
    <property type="entry name" value="Elafin-like"/>
    <property type="match status" value="1"/>
</dbReference>
<feature type="chain" id="PRO_5044625609" description="WAP domain-containing protein" evidence="1">
    <location>
        <begin position="25"/>
        <end position="63"/>
    </location>
</feature>
<dbReference type="OMA" id="WDCGPGE"/>
<keyword evidence="5" id="KW-1185">Reference proteome</keyword>
<dbReference type="GO" id="GO:0008047">
    <property type="term" value="F:enzyme activator activity"/>
    <property type="evidence" value="ECO:0007669"/>
    <property type="project" value="Ensembl"/>
</dbReference>
<keyword evidence="1" id="KW-0732">Signal</keyword>
<proteinExistence type="predicted"/>
<organism evidence="4 5">
    <name type="scientific">Rhinolophus ferrumequinum</name>
    <name type="common">Greater horseshoe bat</name>
    <dbReference type="NCBI Taxonomy" id="59479"/>
    <lineage>
        <taxon>Eukaryota</taxon>
        <taxon>Metazoa</taxon>
        <taxon>Chordata</taxon>
        <taxon>Craniata</taxon>
        <taxon>Vertebrata</taxon>
        <taxon>Euteleostomi</taxon>
        <taxon>Mammalia</taxon>
        <taxon>Eutheria</taxon>
        <taxon>Laurasiatheria</taxon>
        <taxon>Chiroptera</taxon>
        <taxon>Yinpterochiroptera</taxon>
        <taxon>Rhinolophoidea</taxon>
        <taxon>Rhinolophidae</taxon>
        <taxon>Rhinolophinae</taxon>
        <taxon>Rhinolophus</taxon>
    </lineage>
</organism>
<evidence type="ECO:0000259" key="2">
    <source>
        <dbReference type="Pfam" id="PF00095"/>
    </source>
</evidence>
<accession>A0A671ECQ0</accession>
<dbReference type="InterPro" id="IPR036645">
    <property type="entry name" value="Elafin-like_sf"/>
</dbReference>
<reference evidence="4" key="5">
    <citation type="submission" date="2025-05" db="UniProtKB">
        <authorList>
            <consortium name="Ensembl"/>
        </authorList>
    </citation>
    <scope>IDENTIFICATION</scope>
</reference>
<feature type="domain" description="WAP" evidence="2">
    <location>
        <begin position="32"/>
        <end position="62"/>
    </location>
</feature>
<dbReference type="Proteomes" id="UP000472240">
    <property type="component" value="Chromosome 21"/>
</dbReference>
<reference evidence="4 5" key="3">
    <citation type="submission" date="2018-12" db="EMBL/GenBank/DDBJ databases">
        <title>G10K-VGP greater horseshoe bat female genome, primary haplotype.</title>
        <authorList>
            <person name="Teeling E."/>
            <person name="Myers G."/>
            <person name="Vernes S."/>
            <person name="Pippel M."/>
            <person name="Winkler S."/>
            <person name="Fedrigo O."/>
            <person name="Rhie A."/>
            <person name="Koren S."/>
            <person name="Phillippy A."/>
            <person name="Lewin H."/>
            <person name="Damas J."/>
            <person name="Howe K."/>
            <person name="Mountcastle J."/>
            <person name="Jarvis E.D."/>
        </authorList>
    </citation>
    <scope>NUCLEOTIDE SEQUENCE [LARGE SCALE GENOMIC DNA]</scope>
</reference>
<dbReference type="GeneTree" id="ENSGT00520000060616"/>
<dbReference type="GO" id="GO:0050872">
    <property type="term" value="P:white fat cell differentiation"/>
    <property type="evidence" value="ECO:0007669"/>
    <property type="project" value="Ensembl"/>
</dbReference>
<dbReference type="Ensembl" id="ENSRFET00010009141.1">
    <property type="protein sequence ID" value="ENSRFEP00010008312.1"/>
    <property type="gene ID" value="ENSRFEG00010005677.1"/>
</dbReference>
<gene>
    <name evidence="3" type="ORF">mRhiFer1_018360</name>
</gene>
<dbReference type="AlphaFoldDB" id="A0A671ECQ0"/>
<evidence type="ECO:0000313" key="5">
    <source>
        <dbReference type="Proteomes" id="UP000472240"/>
    </source>
</evidence>
<reference evidence="4 5" key="1">
    <citation type="journal article" date="2015" name="Annu Rev Anim Biosci">
        <title>The Genome 10K Project: a way forward.</title>
        <authorList>
            <person name="Koepfli K.P."/>
            <person name="Paten B."/>
            <person name="O'Brien S.J."/>
            <person name="Koepfli K.P."/>
            <person name="Paten B."/>
            <person name="Antunes A."/>
            <person name="Belov K."/>
            <person name="Bustamante C."/>
            <person name="Castoe T.A."/>
            <person name="Clawson H."/>
            <person name="Crawford A.J."/>
            <person name="Diekhans M."/>
            <person name="Distel D."/>
            <person name="Durbin R."/>
            <person name="Earl D."/>
            <person name="Fujita M.K."/>
            <person name="Gamble T."/>
            <person name="Georges A."/>
            <person name="Gemmell N."/>
            <person name="Gilbert M.T."/>
            <person name="Graves J.M."/>
            <person name="Green R.E."/>
            <person name="Hickey G."/>
            <person name="Jarvis E.D."/>
            <person name="Johnson W."/>
            <person name="Komissarov A."/>
            <person name="Korf I."/>
            <person name="Kuhn R."/>
            <person name="Larkin D.M."/>
            <person name="Lewin H."/>
            <person name="Lopez J.V."/>
            <person name="Ma J."/>
            <person name="Marques-Bonet T."/>
            <person name="Miller W."/>
            <person name="Murphy R."/>
            <person name="Pevzner P."/>
            <person name="Shapiro B."/>
            <person name="Steiner C."/>
            <person name="Tamazian G."/>
            <person name="Venkatesh B."/>
            <person name="Wang J."/>
            <person name="Wayne R."/>
            <person name="Wiley E."/>
            <person name="Yang H."/>
            <person name="Zhang G."/>
            <person name="Haussler D."/>
            <person name="Ryder O."/>
            <person name="O'Brien S.J."/>
        </authorList>
    </citation>
    <scope>NUCLEOTIDE SEQUENCE</scope>
</reference>
<evidence type="ECO:0000313" key="4">
    <source>
        <dbReference type="Ensembl" id="ENSRFEP00010008312.1"/>
    </source>
</evidence>
<name>A0A671ECQ0_RHIFE</name>
<feature type="signal peptide" evidence="1">
    <location>
        <begin position="1"/>
        <end position="24"/>
    </location>
</feature>
<dbReference type="GO" id="GO:0005615">
    <property type="term" value="C:extracellular space"/>
    <property type="evidence" value="ECO:0007669"/>
    <property type="project" value="Ensembl"/>
</dbReference>
<sequence length="63" mass="7017">MKFVGFFLLALLLTLSLEVQELQAAVRPLQLLGTCMELCRNDWDCAPWEICGSRGCNKVCVAV</sequence>
<dbReference type="Proteomes" id="UP000585614">
    <property type="component" value="Unassembled WGS sequence"/>
</dbReference>
<evidence type="ECO:0000313" key="6">
    <source>
        <dbReference type="Proteomes" id="UP000585614"/>
    </source>
</evidence>
<reference evidence="3 6" key="4">
    <citation type="journal article" date="2020" name="Nature">
        <title>Six reference-quality genomes reveal evolution of bat adaptations.</title>
        <authorList>
            <person name="Jebb D."/>
            <person name="Huang Z."/>
            <person name="Pippel M."/>
            <person name="Hughes G.M."/>
            <person name="Lavrichenko K."/>
            <person name="Devanna P."/>
            <person name="Winkler S."/>
            <person name="Jermiin L.S."/>
            <person name="Skirmuntt E.C."/>
            <person name="Katzourakis A."/>
            <person name="Burkitt-Gray L."/>
            <person name="Ray D.A."/>
            <person name="Sullivan K.A.M."/>
            <person name="Roscito J.G."/>
            <person name="Kirilenko B.M."/>
            <person name="Davalos L.M."/>
            <person name="Corthals A.P."/>
            <person name="Power M.L."/>
            <person name="Jones G."/>
            <person name="Ransome R.D."/>
            <person name="Dechmann D.K.N."/>
            <person name="Locatelli A.G."/>
            <person name="Puechmaille S.J."/>
            <person name="Fedrigo O."/>
            <person name="Jarvis E.D."/>
            <person name="Hiller M."/>
            <person name="Vernes S.C."/>
            <person name="Myers E.W."/>
            <person name="Teeling E.C."/>
        </authorList>
    </citation>
    <scope>NUCLEOTIDE SEQUENCE [LARGE SCALE GENOMIC DNA]</scope>
    <source>
        <strain evidence="3">MRhiFer1</strain>
        <tissue evidence="3">Lung</tissue>
    </source>
</reference>
<dbReference type="GO" id="GO:0034612">
    <property type="term" value="P:response to tumor necrosis factor"/>
    <property type="evidence" value="ECO:0007669"/>
    <property type="project" value="Ensembl"/>
</dbReference>
<evidence type="ECO:0000256" key="1">
    <source>
        <dbReference type="SAM" id="SignalP"/>
    </source>
</evidence>
<dbReference type="EMBL" id="JACAGC010000020">
    <property type="protein sequence ID" value="KAF6300139.1"/>
    <property type="molecule type" value="Genomic_DNA"/>
</dbReference>
<dbReference type="GO" id="GO:0032496">
    <property type="term" value="P:response to lipopolysaccharide"/>
    <property type="evidence" value="ECO:0007669"/>
    <property type="project" value="Ensembl"/>
</dbReference>
<dbReference type="Pfam" id="PF00095">
    <property type="entry name" value="WAP"/>
    <property type="match status" value="1"/>
</dbReference>
<dbReference type="GO" id="GO:0030414">
    <property type="term" value="F:peptidase inhibitor activity"/>
    <property type="evidence" value="ECO:0007669"/>
    <property type="project" value="InterPro"/>
</dbReference>
<protein>
    <recommendedName>
        <fullName evidence="2">WAP domain-containing protein</fullName>
    </recommendedName>
</protein>
<evidence type="ECO:0000313" key="3">
    <source>
        <dbReference type="EMBL" id="KAF6300139.1"/>
    </source>
</evidence>
<dbReference type="InterPro" id="IPR008197">
    <property type="entry name" value="WAP_dom"/>
</dbReference>
<dbReference type="Gene3D" id="4.10.75.10">
    <property type="entry name" value="Elafin-like"/>
    <property type="match status" value="1"/>
</dbReference>
<reference evidence="4 5" key="2">
    <citation type="journal article" date="2018" name="Annu Rev Anim Biosci">
        <title>Bat Biology, Genomes, and the Bat1K Project: To Generate Chromosome-Level Genomes for All Living Bat Species.</title>
        <authorList>
            <person name="Teeling E.C."/>
            <person name="Vernes S.C."/>
            <person name="Davalos L.M."/>
            <person name="Ray D.A."/>
            <person name="Gilbert M.T.P."/>
            <person name="Myers E."/>
        </authorList>
    </citation>
    <scope>NUCLEOTIDE SEQUENCE</scope>
</reference>